<dbReference type="AlphaFoldDB" id="A0A0D2E0T1"/>
<evidence type="ECO:0000313" key="1">
    <source>
        <dbReference type="EMBL" id="KIW67952.1"/>
    </source>
</evidence>
<proteinExistence type="predicted"/>
<name>A0A0D2E0T1_9EURO</name>
<dbReference type="Proteomes" id="UP000054266">
    <property type="component" value="Unassembled WGS sequence"/>
</dbReference>
<protein>
    <submittedName>
        <fullName evidence="1">Uncharacterized protein</fullName>
    </submittedName>
</protein>
<sequence>MRLCTFVRTAQSRSTLKGRTSVRRADTKHIKTLRTRLRKSTMSSGSDGVVGGVSLVAFFCRMGVLPQLWLAPSQCYTIQIPEYVEADVCLVLATWKPRTSGAAEMR</sequence>
<accession>A0A0D2E0T1</accession>
<dbReference type="EMBL" id="KN846958">
    <property type="protein sequence ID" value="KIW67952.1"/>
    <property type="molecule type" value="Genomic_DNA"/>
</dbReference>
<evidence type="ECO:0000313" key="2">
    <source>
        <dbReference type="Proteomes" id="UP000054266"/>
    </source>
</evidence>
<organism evidence="1 2">
    <name type="scientific">Phialophora macrospora</name>
    <dbReference type="NCBI Taxonomy" id="1851006"/>
    <lineage>
        <taxon>Eukaryota</taxon>
        <taxon>Fungi</taxon>
        <taxon>Dikarya</taxon>
        <taxon>Ascomycota</taxon>
        <taxon>Pezizomycotina</taxon>
        <taxon>Eurotiomycetes</taxon>
        <taxon>Chaetothyriomycetidae</taxon>
        <taxon>Chaetothyriales</taxon>
        <taxon>Herpotrichiellaceae</taxon>
        <taxon>Phialophora</taxon>
    </lineage>
</organism>
<keyword evidence="2" id="KW-1185">Reference proteome</keyword>
<dbReference type="HOGENOM" id="CLU_2222946_0_0_1"/>
<reference evidence="1 2" key="1">
    <citation type="submission" date="2015-01" db="EMBL/GenBank/DDBJ databases">
        <title>The Genome Sequence of Capronia semiimmersa CBS27337.</title>
        <authorList>
            <consortium name="The Broad Institute Genomics Platform"/>
            <person name="Cuomo C."/>
            <person name="de Hoog S."/>
            <person name="Gorbushina A."/>
            <person name="Stielow B."/>
            <person name="Teixiera M."/>
            <person name="Abouelleil A."/>
            <person name="Chapman S.B."/>
            <person name="Priest M."/>
            <person name="Young S.K."/>
            <person name="Wortman J."/>
            <person name="Nusbaum C."/>
            <person name="Birren B."/>
        </authorList>
    </citation>
    <scope>NUCLEOTIDE SEQUENCE [LARGE SCALE GENOMIC DNA]</scope>
    <source>
        <strain evidence="1 2">CBS 27337</strain>
    </source>
</reference>
<gene>
    <name evidence="1" type="ORF">PV04_03931</name>
</gene>